<dbReference type="RefSeq" id="WP_242774173.1">
    <property type="nucleotide sequence ID" value="NZ_JALDAY010000013.1"/>
</dbReference>
<keyword evidence="2" id="KW-1185">Reference proteome</keyword>
<dbReference type="EMBL" id="JALDAY010000013">
    <property type="protein sequence ID" value="MCI3277020.1"/>
    <property type="molecule type" value="Genomic_DNA"/>
</dbReference>
<evidence type="ECO:0000313" key="2">
    <source>
        <dbReference type="Proteomes" id="UP001165269"/>
    </source>
</evidence>
<gene>
    <name evidence="1" type="ORF">MQP27_38750</name>
</gene>
<organism evidence="1 2">
    <name type="scientific">Streptomyces cylindrosporus</name>
    <dbReference type="NCBI Taxonomy" id="2927583"/>
    <lineage>
        <taxon>Bacteria</taxon>
        <taxon>Bacillati</taxon>
        <taxon>Actinomycetota</taxon>
        <taxon>Actinomycetes</taxon>
        <taxon>Kitasatosporales</taxon>
        <taxon>Streptomycetaceae</taxon>
        <taxon>Streptomyces</taxon>
    </lineage>
</organism>
<evidence type="ECO:0000313" key="1">
    <source>
        <dbReference type="EMBL" id="MCI3277020.1"/>
    </source>
</evidence>
<dbReference type="Proteomes" id="UP001165269">
    <property type="component" value="Unassembled WGS sequence"/>
</dbReference>
<protein>
    <submittedName>
        <fullName evidence="1">Uncharacterized protein</fullName>
    </submittedName>
</protein>
<comment type="caution">
    <text evidence="1">The sequence shown here is derived from an EMBL/GenBank/DDBJ whole genome shotgun (WGS) entry which is preliminary data.</text>
</comment>
<name>A0ABS9YIK9_9ACTN</name>
<proteinExistence type="predicted"/>
<reference evidence="1" key="1">
    <citation type="submission" date="2022-03" db="EMBL/GenBank/DDBJ databases">
        <title>Streptomyces 7R015 and 7R016 isolated from Barleria lupulina in Thailand.</title>
        <authorList>
            <person name="Kanchanasin P."/>
            <person name="Phongsopitanun W."/>
            <person name="Tanasupawat S."/>
        </authorList>
    </citation>
    <scope>NUCLEOTIDE SEQUENCE</scope>
    <source>
        <strain evidence="1">7R015</strain>
    </source>
</reference>
<accession>A0ABS9YIK9</accession>
<sequence>MVTLLLTSLPGAVVGLVITVLFEDQLKNTAAHLIGRIRRPNREIAGKWATYWGVTSDPTSSPTARETTTTIVTFDLKRLLTRVTGRDIERATSGIEASLKDATFLTGTWWDHTGERYQWGAFQLWWSPDGQGMIGKFIGKDSRNHINHGIWLWARDKYDLPKLAEKANNRGYPFDDLDAFLEGIRTALDTQRT</sequence>